<proteinExistence type="predicted"/>
<dbReference type="AlphaFoldDB" id="A0A0M0GGV1"/>
<name>A0A0M0GGV1_SPOGL</name>
<accession>A0A0M0GGV1</accession>
<dbReference type="PATRIC" id="fig|1459.3.peg.4591"/>
<protein>
    <submittedName>
        <fullName evidence="1">Group-specific protein</fullName>
    </submittedName>
</protein>
<sequence length="89" mass="11117">MLNVQIDEQEVKQLYLEKLEEKLKEVDKSLVFWDRNELIRRTCMSWNFIQERFFFDPRFPKYRVGKKWLFPAEETMQFLLLWLAEQPKN</sequence>
<keyword evidence="2" id="KW-1185">Reference proteome</keyword>
<evidence type="ECO:0000313" key="2">
    <source>
        <dbReference type="Proteomes" id="UP000037109"/>
    </source>
</evidence>
<evidence type="ECO:0000313" key="1">
    <source>
        <dbReference type="EMBL" id="KON88983.1"/>
    </source>
</evidence>
<dbReference type="RefSeq" id="WP_053436372.1">
    <property type="nucleotide sequence ID" value="NZ_LGUF01000007.1"/>
</dbReference>
<comment type="caution">
    <text evidence="1">The sequence shown here is derived from an EMBL/GenBank/DDBJ whole genome shotgun (WGS) entry which is preliminary data.</text>
</comment>
<gene>
    <name evidence="1" type="ORF">AF332_20780</name>
</gene>
<organism evidence="1 2">
    <name type="scientific">Sporosarcina globispora</name>
    <name type="common">Bacillus globisporus</name>
    <dbReference type="NCBI Taxonomy" id="1459"/>
    <lineage>
        <taxon>Bacteria</taxon>
        <taxon>Bacillati</taxon>
        <taxon>Bacillota</taxon>
        <taxon>Bacilli</taxon>
        <taxon>Bacillales</taxon>
        <taxon>Caryophanaceae</taxon>
        <taxon>Sporosarcina</taxon>
    </lineage>
</organism>
<dbReference type="Proteomes" id="UP000037109">
    <property type="component" value="Unassembled WGS sequence"/>
</dbReference>
<reference evidence="2" key="1">
    <citation type="submission" date="2015-07" db="EMBL/GenBank/DDBJ databases">
        <title>Fjat-10036 dsm4.</title>
        <authorList>
            <person name="Liu B."/>
            <person name="Wang J."/>
            <person name="Zhu Y."/>
            <person name="Liu G."/>
            <person name="Chen Q."/>
            <person name="Chen Z."/>
            <person name="Lan J."/>
            <person name="Che J."/>
            <person name="Ge C."/>
            <person name="Shi H."/>
            <person name="Pan Z."/>
            <person name="Liu X."/>
        </authorList>
    </citation>
    <scope>NUCLEOTIDE SEQUENCE [LARGE SCALE GENOMIC DNA]</scope>
    <source>
        <strain evidence="2">DSM 4</strain>
    </source>
</reference>
<dbReference type="EMBL" id="LGUF01000007">
    <property type="protein sequence ID" value="KON88983.1"/>
    <property type="molecule type" value="Genomic_DNA"/>
</dbReference>
<dbReference type="STRING" id="1459.AF332_20780"/>
<dbReference type="OrthoDB" id="2167122at2"/>